<accession>A0ACC2UKB8</accession>
<dbReference type="EMBL" id="QTSX02000292">
    <property type="protein sequence ID" value="KAJ9087290.1"/>
    <property type="molecule type" value="Genomic_DNA"/>
</dbReference>
<organism evidence="1 2">
    <name type="scientific">Entomophthora muscae</name>
    <dbReference type="NCBI Taxonomy" id="34485"/>
    <lineage>
        <taxon>Eukaryota</taxon>
        <taxon>Fungi</taxon>
        <taxon>Fungi incertae sedis</taxon>
        <taxon>Zoopagomycota</taxon>
        <taxon>Entomophthoromycotina</taxon>
        <taxon>Entomophthoromycetes</taxon>
        <taxon>Entomophthorales</taxon>
        <taxon>Entomophthoraceae</taxon>
        <taxon>Entomophthora</taxon>
    </lineage>
</organism>
<reference evidence="1" key="1">
    <citation type="submission" date="2022-04" db="EMBL/GenBank/DDBJ databases">
        <title>Genome of the entomopathogenic fungus Entomophthora muscae.</title>
        <authorList>
            <person name="Elya C."/>
            <person name="Lovett B.R."/>
            <person name="Lee E."/>
            <person name="Macias A.M."/>
            <person name="Hajek A.E."/>
            <person name="De Bivort B.L."/>
            <person name="Kasson M.T."/>
            <person name="De Fine Licht H.H."/>
            <person name="Stajich J.E."/>
        </authorList>
    </citation>
    <scope>NUCLEOTIDE SEQUENCE</scope>
    <source>
        <strain evidence="1">Berkeley</strain>
    </source>
</reference>
<gene>
    <name evidence="1" type="primary">RAP1GDS1_4</name>
    <name evidence="1" type="ORF">DSO57_1034680</name>
</gene>
<proteinExistence type="predicted"/>
<dbReference type="Proteomes" id="UP001165960">
    <property type="component" value="Unassembled WGS sequence"/>
</dbReference>
<name>A0ACC2UKB8_9FUNG</name>
<keyword evidence="2" id="KW-1185">Reference proteome</keyword>
<evidence type="ECO:0000313" key="1">
    <source>
        <dbReference type="EMBL" id="KAJ9087290.1"/>
    </source>
</evidence>
<sequence>MLWPRVSQAGVQTIVTRITFNGVREELSKLQEPEQVQGYYGANGSKLMNYLSQLNKIGVVEFKIFSTICEIYAYYGKFVETRTDITKSYDNIFADLAGNYLKARDVLPTEDILPEEILKFEVQFHRVLGNLTIDDDSSRQKILDSGIINQVVKGLGGTKSEELRKVRTGFLLNVSLGFSPVRKQFSSQEYFQAVLSSLSLNCLEAEEYVTVYLCLELLSNLLEEEICTKVFSQDYSNVQALIKPLSFYKINQGEYDVPIMTHLVESIEGCLNDNENVHAAFVSDGSLSFFCGFLEASNNIAERYPKLKKEVTGIFTVIERIIVLVSSHNDNMNLFDDAEFMKSMCNWMSQREDPQLMSCAALVLGNLARTDQNCIKMVQELQIQNHLVPILEEATDLSLLHGVVGVLKNLSIPAENKTLLGTSRVIKSVAPLLEKHTAQPLQFGVAGLLKHLSNRNDKNSLAMCSTENEVDGVLPITRLRLVIQKSDQQGIQSEATRAIMNITKAVYSSNETFEKYGAVITANTAIQPVMDLVMQTKFPILQSEAIITLALLSSIRSPDTEAIIDALVEPSSTAVKQEDGVLTEKDALEMIPFPQAVEDMLLASVRPYATEIRLNVLTFLEQVFKYCLESDATLERLWARFGPIITTLLSEKEDALRDSAERLHSSYFN</sequence>
<evidence type="ECO:0000313" key="2">
    <source>
        <dbReference type="Proteomes" id="UP001165960"/>
    </source>
</evidence>
<protein>
    <submittedName>
        <fullName evidence="1">Rap1 GTPase-GDP dissociation stimulator 1, variant 3</fullName>
    </submittedName>
</protein>
<comment type="caution">
    <text evidence="1">The sequence shown here is derived from an EMBL/GenBank/DDBJ whole genome shotgun (WGS) entry which is preliminary data.</text>
</comment>